<proteinExistence type="predicted"/>
<name>A0A3A8QRF2_9BACT</name>
<evidence type="ECO:0000256" key="1">
    <source>
        <dbReference type="SAM" id="MobiDB-lite"/>
    </source>
</evidence>
<sequence>MLPPHRPKKKMGRPRADERAELEAIVFQHHSGTP</sequence>
<feature type="region of interest" description="Disordered" evidence="1">
    <location>
        <begin position="1"/>
        <end position="20"/>
    </location>
</feature>
<gene>
    <name evidence="2" type="ORF">D7W81_07970</name>
</gene>
<feature type="compositionally biased region" description="Basic residues" evidence="1">
    <location>
        <begin position="1"/>
        <end position="13"/>
    </location>
</feature>
<protein>
    <submittedName>
        <fullName evidence="2">Uncharacterized protein</fullName>
    </submittedName>
</protein>
<comment type="caution">
    <text evidence="2">The sequence shown here is derived from an EMBL/GenBank/DDBJ whole genome shotgun (WGS) entry which is preliminary data.</text>
</comment>
<organism evidence="2 3">
    <name type="scientific">Corallococcus aberystwythensis</name>
    <dbReference type="NCBI Taxonomy" id="2316722"/>
    <lineage>
        <taxon>Bacteria</taxon>
        <taxon>Pseudomonadati</taxon>
        <taxon>Myxococcota</taxon>
        <taxon>Myxococcia</taxon>
        <taxon>Myxococcales</taxon>
        <taxon>Cystobacterineae</taxon>
        <taxon>Myxococcaceae</taxon>
        <taxon>Corallococcus</taxon>
    </lineage>
</organism>
<keyword evidence="3" id="KW-1185">Reference proteome</keyword>
<reference evidence="3" key="1">
    <citation type="submission" date="2018-09" db="EMBL/GenBank/DDBJ databases">
        <authorList>
            <person name="Livingstone P.G."/>
            <person name="Whitworth D.E."/>
        </authorList>
    </citation>
    <scope>NUCLEOTIDE SEQUENCE [LARGE SCALE GENOMIC DNA]</scope>
    <source>
        <strain evidence="3">AB050A</strain>
    </source>
</reference>
<evidence type="ECO:0000313" key="2">
    <source>
        <dbReference type="EMBL" id="RKH71293.1"/>
    </source>
</evidence>
<accession>A0A3A8QRF2</accession>
<evidence type="ECO:0000313" key="3">
    <source>
        <dbReference type="Proteomes" id="UP000267003"/>
    </source>
</evidence>
<dbReference type="EMBL" id="RAWK01000035">
    <property type="protein sequence ID" value="RKH71293.1"/>
    <property type="molecule type" value="Genomic_DNA"/>
</dbReference>
<dbReference type="AlphaFoldDB" id="A0A3A8QRF2"/>
<dbReference type="Proteomes" id="UP000267003">
    <property type="component" value="Unassembled WGS sequence"/>
</dbReference>